<protein>
    <submittedName>
        <fullName evidence="7">FAD-containing monooxygenase EthA</fullName>
    </submittedName>
</protein>
<dbReference type="EMBL" id="LQQO01000011">
    <property type="protein sequence ID" value="KZE15902.1"/>
    <property type="molecule type" value="Genomic_DNA"/>
</dbReference>
<dbReference type="PRINTS" id="PR00411">
    <property type="entry name" value="PNDRDTASEI"/>
</dbReference>
<dbReference type="SUPFAM" id="SSF51905">
    <property type="entry name" value="FAD/NAD(P)-binding domain"/>
    <property type="match status" value="1"/>
</dbReference>
<gene>
    <name evidence="7" type="ORF">AVT10_13795</name>
</gene>
<accession>A0ABR5YD17</accession>
<keyword evidence="6 7" id="KW-0503">Monooxygenase</keyword>
<comment type="caution">
    <text evidence="7">The sequence shown here is derived from an EMBL/GenBank/DDBJ whole genome shotgun (WGS) entry which is preliminary data.</text>
</comment>
<dbReference type="InterPro" id="IPR020946">
    <property type="entry name" value="Flavin_mOase-like"/>
</dbReference>
<sequence length="493" mass="54709">MAILVEPELDVAIIGAGLSGIDAAWHLQRRCPDRRYAIFEARDAIGGTWDLFRYPGVRSDSDMHTLGFPFRPWRGDKAIADGSDIRDYIEDTARSFGIDRHIRFRHRIVRAEWSSQTARWTLTVEVDGAVSTVTCRFLFMGCGYYDYASGHAPDFPGRADFAGRIVHPQHWPKDLDVAGRRVAVIGSGATAVTLVPALAARGAQVTMVQRSPSHIVSQPSRDRVAHLLYRLLPEPVAGRLARWKSAALGLAAFQFARRFPRRMEAFILNGVRRELPDLPDVDRHFTPRYDPWDQRLCLVPDADLFAALRDGSASIRTDAIRRFTPTGIELASGGHVDADIIVTATGLKLHLLGGIALTIDGTPFVPADHLIYRGMMASGVPNMVLALGYTNASWTLKIDLVARRMCRMLNHMRRHGYDICLPAPPGPDVERRPLLDFSSGYVTRAASITPAQGSRTPWRLHQNYFLDYMTLGFGKIGDGVLRFARTGDASARG</sequence>
<evidence type="ECO:0000256" key="5">
    <source>
        <dbReference type="ARBA" id="ARBA00023002"/>
    </source>
</evidence>
<dbReference type="Proteomes" id="UP000076609">
    <property type="component" value="Unassembled WGS sequence"/>
</dbReference>
<organism evidence="7 8">
    <name type="scientific">Sphingomonas hankookensis</name>
    <dbReference type="NCBI Taxonomy" id="563996"/>
    <lineage>
        <taxon>Bacteria</taxon>
        <taxon>Pseudomonadati</taxon>
        <taxon>Pseudomonadota</taxon>
        <taxon>Alphaproteobacteria</taxon>
        <taxon>Sphingomonadales</taxon>
        <taxon>Sphingomonadaceae</taxon>
        <taxon>Sphingomonas</taxon>
    </lineage>
</organism>
<dbReference type="GO" id="GO:0004497">
    <property type="term" value="F:monooxygenase activity"/>
    <property type="evidence" value="ECO:0007669"/>
    <property type="project" value="UniProtKB-KW"/>
</dbReference>
<dbReference type="RefSeq" id="WP_066689715.1">
    <property type="nucleotide sequence ID" value="NZ_LQQO01000011.1"/>
</dbReference>
<dbReference type="Gene3D" id="3.50.50.60">
    <property type="entry name" value="FAD/NAD(P)-binding domain"/>
    <property type="match status" value="1"/>
</dbReference>
<name>A0ABR5YD17_9SPHN</name>
<keyword evidence="8" id="KW-1185">Reference proteome</keyword>
<evidence type="ECO:0000256" key="6">
    <source>
        <dbReference type="ARBA" id="ARBA00023033"/>
    </source>
</evidence>
<dbReference type="PANTHER" id="PTHR43872">
    <property type="entry name" value="MONOOXYGENASE, PUTATIVE (AFU_ORTHOLOGUE AFUA_8G02570)-RELATED"/>
    <property type="match status" value="1"/>
</dbReference>
<dbReference type="InterPro" id="IPR051820">
    <property type="entry name" value="FAD-binding_MO"/>
</dbReference>
<evidence type="ECO:0000256" key="3">
    <source>
        <dbReference type="ARBA" id="ARBA00022630"/>
    </source>
</evidence>
<evidence type="ECO:0000256" key="1">
    <source>
        <dbReference type="ARBA" id="ARBA00001974"/>
    </source>
</evidence>
<evidence type="ECO:0000313" key="8">
    <source>
        <dbReference type="Proteomes" id="UP000076609"/>
    </source>
</evidence>
<evidence type="ECO:0000313" key="7">
    <source>
        <dbReference type="EMBL" id="KZE15902.1"/>
    </source>
</evidence>
<evidence type="ECO:0000256" key="4">
    <source>
        <dbReference type="ARBA" id="ARBA00022827"/>
    </source>
</evidence>
<evidence type="ECO:0000256" key="2">
    <source>
        <dbReference type="ARBA" id="ARBA00010139"/>
    </source>
</evidence>
<dbReference type="PANTHER" id="PTHR43872:SF1">
    <property type="entry name" value="MONOOXYGENASE, PUTATIVE (AFU_ORTHOLOGUE AFUA_8G02570)-RELATED"/>
    <property type="match status" value="1"/>
</dbReference>
<comment type="similarity">
    <text evidence="2">Belongs to the FAD-binding monooxygenase family.</text>
</comment>
<dbReference type="Pfam" id="PF00743">
    <property type="entry name" value="FMO-like"/>
    <property type="match status" value="1"/>
</dbReference>
<proteinExistence type="inferred from homology"/>
<reference evidence="8" key="1">
    <citation type="submission" date="2016-01" db="EMBL/GenBank/DDBJ databases">
        <title>Draft genome of Chromobacterium sp. F49.</title>
        <authorList>
            <person name="Hong K.W."/>
        </authorList>
    </citation>
    <scope>NUCLEOTIDE SEQUENCE [LARGE SCALE GENOMIC DNA]</scope>
    <source>
        <strain evidence="8">CN3</strain>
    </source>
</reference>
<comment type="cofactor">
    <cofactor evidence="1">
        <name>FAD</name>
        <dbReference type="ChEBI" id="CHEBI:57692"/>
    </cofactor>
</comment>
<keyword evidence="5" id="KW-0560">Oxidoreductase</keyword>
<keyword evidence="4" id="KW-0274">FAD</keyword>
<keyword evidence="3" id="KW-0285">Flavoprotein</keyword>
<dbReference type="InterPro" id="IPR036188">
    <property type="entry name" value="FAD/NAD-bd_sf"/>
</dbReference>